<dbReference type="AlphaFoldDB" id="A0A927RCD3"/>
<dbReference type="GO" id="GO:0005975">
    <property type="term" value="P:carbohydrate metabolic process"/>
    <property type="evidence" value="ECO:0007669"/>
    <property type="project" value="InterPro"/>
</dbReference>
<name>A0A927RCD3_9ACTN</name>
<dbReference type="EMBL" id="JADBEM010000001">
    <property type="protein sequence ID" value="MBE1607005.1"/>
    <property type="molecule type" value="Genomic_DNA"/>
</dbReference>
<reference evidence="2" key="1">
    <citation type="submission" date="2020-10" db="EMBL/GenBank/DDBJ databases">
        <title>Sequencing the genomes of 1000 actinobacteria strains.</title>
        <authorList>
            <person name="Klenk H.-P."/>
        </authorList>
    </citation>
    <scope>NUCLEOTIDE SEQUENCE</scope>
    <source>
        <strain evidence="2">DSM 45354</strain>
    </source>
</reference>
<keyword evidence="3" id="KW-1185">Reference proteome</keyword>
<comment type="caution">
    <text evidence="2">The sequence shown here is derived from an EMBL/GenBank/DDBJ whole genome shotgun (WGS) entry which is preliminary data.</text>
</comment>
<evidence type="ECO:0000313" key="2">
    <source>
        <dbReference type="EMBL" id="MBE1607005.1"/>
    </source>
</evidence>
<protein>
    <recommendedName>
        <fullName evidence="4">Glycosyl hydrolase family 76</fullName>
    </recommendedName>
</protein>
<dbReference type="PIRSF" id="PIRSF021505">
    <property type="entry name" value="O_gly_hdrol"/>
    <property type="match status" value="1"/>
</dbReference>
<dbReference type="Proteomes" id="UP000638648">
    <property type="component" value="Unassembled WGS sequence"/>
</dbReference>
<evidence type="ECO:0000313" key="3">
    <source>
        <dbReference type="Proteomes" id="UP000638648"/>
    </source>
</evidence>
<dbReference type="InterPro" id="IPR014512">
    <property type="entry name" value="O_gly_hydro"/>
</dbReference>
<evidence type="ECO:0000256" key="1">
    <source>
        <dbReference type="SAM" id="SignalP"/>
    </source>
</evidence>
<dbReference type="InterPro" id="IPR008928">
    <property type="entry name" value="6-hairpin_glycosidase_sf"/>
</dbReference>
<feature type="signal peptide" evidence="1">
    <location>
        <begin position="1"/>
        <end position="32"/>
    </location>
</feature>
<keyword evidence="1" id="KW-0732">Signal</keyword>
<accession>A0A927RCD3</accession>
<dbReference type="Pfam" id="PF03663">
    <property type="entry name" value="Glyco_hydro_76"/>
    <property type="match status" value="1"/>
</dbReference>
<dbReference type="PROSITE" id="PS51318">
    <property type="entry name" value="TAT"/>
    <property type="match status" value="1"/>
</dbReference>
<dbReference type="InterPro" id="IPR006311">
    <property type="entry name" value="TAT_signal"/>
</dbReference>
<sequence length="406" mass="45585">MDHRLSALSRRAVLLGGLAAATAVGAPTIAHAETRPGEGLADVENVGPASRMRYARRAQDSYAALQRYFHDTASGHYLEEYPRTGGNPWAYVWPFSQAMVATQDLAGLRGLGHRYARDVDDRYSALEGYWNAETDPPGYDSYLRPPLGQGGDKFYDDNEWIALGMLQRHNMASGGDAAALRRAAEIFDLLVFGWDTDPSHPCPGGVFWTQASWSNDRNTVSNAPGAEVGAHLYLATRRPYYLQWSTRMYDWVRSYMLAPNGLYWDHVDLAGRIEKTQWSYNQGVMIGAGVLLHRATGERSYLDQAADTADKALAFYADNERYFSQPARFHAIFFANLLQLSVLRPDPAYRAAMQWYADEAHERFRDPATGLYRFDGSDPVTLLEQSGMVRIEAMLAWSPDDYHKLT</sequence>
<proteinExistence type="predicted"/>
<feature type="chain" id="PRO_5038124511" description="Glycosyl hydrolase family 76" evidence="1">
    <location>
        <begin position="33"/>
        <end position="406"/>
    </location>
</feature>
<dbReference type="InterPro" id="IPR005198">
    <property type="entry name" value="Glyco_hydro_76"/>
</dbReference>
<evidence type="ECO:0008006" key="4">
    <source>
        <dbReference type="Google" id="ProtNLM"/>
    </source>
</evidence>
<gene>
    <name evidence="2" type="ORF">HEB94_003853</name>
</gene>
<dbReference type="PANTHER" id="PTHR47791:SF4">
    <property type="entry name" value="(PUTATIVE SECRETED PROTEIN)-RELATED"/>
    <property type="match status" value="1"/>
</dbReference>
<dbReference type="RefSeq" id="WP_192751017.1">
    <property type="nucleotide sequence ID" value="NZ_BAABJL010000151.1"/>
</dbReference>
<dbReference type="InterPro" id="IPR053169">
    <property type="entry name" value="MUG_Protein"/>
</dbReference>
<organism evidence="2 3">
    <name type="scientific">Actinopolymorpha pittospori</name>
    <dbReference type="NCBI Taxonomy" id="648752"/>
    <lineage>
        <taxon>Bacteria</taxon>
        <taxon>Bacillati</taxon>
        <taxon>Actinomycetota</taxon>
        <taxon>Actinomycetes</taxon>
        <taxon>Propionibacteriales</taxon>
        <taxon>Actinopolymorphaceae</taxon>
        <taxon>Actinopolymorpha</taxon>
    </lineage>
</organism>
<dbReference type="Gene3D" id="1.50.10.20">
    <property type="match status" value="1"/>
</dbReference>
<dbReference type="PANTHER" id="PTHR47791">
    <property type="entry name" value="MEIOTICALLY UP-REGULATED GENE 191 PROTEIN"/>
    <property type="match status" value="1"/>
</dbReference>
<dbReference type="SUPFAM" id="SSF48208">
    <property type="entry name" value="Six-hairpin glycosidases"/>
    <property type="match status" value="1"/>
</dbReference>